<evidence type="ECO:0000256" key="1">
    <source>
        <dbReference type="ARBA" id="ARBA00004141"/>
    </source>
</evidence>
<dbReference type="InterPro" id="IPR036249">
    <property type="entry name" value="Thioredoxin-like_sf"/>
</dbReference>
<comment type="similarity">
    <text evidence="2">Belongs to the thioredoxin family. DsbA subfamily.</text>
</comment>
<dbReference type="InterPro" id="IPR012336">
    <property type="entry name" value="Thioredoxin-like_fold"/>
</dbReference>
<evidence type="ECO:0000256" key="6">
    <source>
        <dbReference type="ARBA" id="ARBA00023002"/>
    </source>
</evidence>
<evidence type="ECO:0000313" key="14">
    <source>
        <dbReference type="Proteomes" id="UP000515947"/>
    </source>
</evidence>
<keyword evidence="3 10" id="KW-0812">Transmembrane</keyword>
<evidence type="ECO:0000256" key="7">
    <source>
        <dbReference type="ARBA" id="ARBA00023136"/>
    </source>
</evidence>
<keyword evidence="14" id="KW-1185">Reference proteome</keyword>
<dbReference type="InterPro" id="IPR009908">
    <property type="entry name" value="Methylamine_util_MauE"/>
</dbReference>
<dbReference type="Pfam" id="PF13462">
    <property type="entry name" value="Thioredoxin_4"/>
    <property type="match status" value="1"/>
</dbReference>
<evidence type="ECO:0000256" key="5">
    <source>
        <dbReference type="ARBA" id="ARBA00022989"/>
    </source>
</evidence>
<evidence type="ECO:0000259" key="12">
    <source>
        <dbReference type="Pfam" id="PF13462"/>
    </source>
</evidence>
<organism evidence="13 14">
    <name type="scientific">Nocardioides mesophilus</name>
    <dbReference type="NCBI Taxonomy" id="433659"/>
    <lineage>
        <taxon>Bacteria</taxon>
        <taxon>Bacillati</taxon>
        <taxon>Actinomycetota</taxon>
        <taxon>Actinomycetes</taxon>
        <taxon>Propionibacteriales</taxon>
        <taxon>Nocardioidaceae</taxon>
        <taxon>Nocardioides</taxon>
    </lineage>
</organism>
<dbReference type="AlphaFoldDB" id="A0A7G9RCW5"/>
<feature type="transmembrane region" description="Helical" evidence="10">
    <location>
        <begin position="203"/>
        <end position="223"/>
    </location>
</feature>
<dbReference type="RefSeq" id="WP_187579282.1">
    <property type="nucleotide sequence ID" value="NZ_CP060713.1"/>
</dbReference>
<dbReference type="GO" id="GO:0030416">
    <property type="term" value="P:methylamine metabolic process"/>
    <property type="evidence" value="ECO:0007669"/>
    <property type="project" value="InterPro"/>
</dbReference>
<dbReference type="GO" id="GO:0016020">
    <property type="term" value="C:membrane"/>
    <property type="evidence" value="ECO:0007669"/>
    <property type="project" value="UniProtKB-SubCell"/>
</dbReference>
<protein>
    <submittedName>
        <fullName evidence="13">Thioredoxin domain-containing protein</fullName>
    </submittedName>
</protein>
<evidence type="ECO:0000256" key="2">
    <source>
        <dbReference type="ARBA" id="ARBA00005791"/>
    </source>
</evidence>
<keyword evidence="7 10" id="KW-0472">Membrane</keyword>
<keyword evidence="9" id="KW-0676">Redox-active center</keyword>
<feature type="transmembrane region" description="Helical" evidence="10">
    <location>
        <begin position="44"/>
        <end position="67"/>
    </location>
</feature>
<dbReference type="EMBL" id="CP060713">
    <property type="protein sequence ID" value="QNN53440.1"/>
    <property type="molecule type" value="Genomic_DNA"/>
</dbReference>
<evidence type="ECO:0000259" key="11">
    <source>
        <dbReference type="Pfam" id="PF07291"/>
    </source>
</evidence>
<evidence type="ECO:0000256" key="8">
    <source>
        <dbReference type="ARBA" id="ARBA00023157"/>
    </source>
</evidence>
<dbReference type="PANTHER" id="PTHR13887">
    <property type="entry name" value="GLUTATHIONE S-TRANSFERASE KAPPA"/>
    <property type="match status" value="1"/>
</dbReference>
<dbReference type="UniPathway" id="UPA00895"/>
<feature type="transmembrane region" description="Helical" evidence="10">
    <location>
        <begin position="73"/>
        <end position="92"/>
    </location>
</feature>
<accession>A0A7G9RCW5</accession>
<feature type="domain" description="Methylamine utilisation protein MauE" evidence="11">
    <location>
        <begin position="1"/>
        <end position="135"/>
    </location>
</feature>
<dbReference type="PANTHER" id="PTHR13887:SF14">
    <property type="entry name" value="DISULFIDE BOND FORMATION PROTEIN D"/>
    <property type="match status" value="1"/>
</dbReference>
<dbReference type="GO" id="GO:0016491">
    <property type="term" value="F:oxidoreductase activity"/>
    <property type="evidence" value="ECO:0007669"/>
    <property type="project" value="UniProtKB-KW"/>
</dbReference>
<dbReference type="Proteomes" id="UP000515947">
    <property type="component" value="Chromosome"/>
</dbReference>
<evidence type="ECO:0000256" key="9">
    <source>
        <dbReference type="ARBA" id="ARBA00023284"/>
    </source>
</evidence>
<dbReference type="Pfam" id="PF07291">
    <property type="entry name" value="MauE"/>
    <property type="match status" value="1"/>
</dbReference>
<keyword evidence="8" id="KW-1015">Disulfide bond</keyword>
<feature type="domain" description="Thioredoxin-like fold" evidence="12">
    <location>
        <begin position="248"/>
        <end position="414"/>
    </location>
</feature>
<dbReference type="SUPFAM" id="SSF52833">
    <property type="entry name" value="Thioredoxin-like"/>
    <property type="match status" value="1"/>
</dbReference>
<sequence>MRWIGVGARLVVGGVWLVAGLLKIPDPAENVRAVRAYRLLPETVVPLVGHALPVLEILVGVCLLLGLLVRANAVLSAVLLLGFIVGISAAWARGMSIECGCFGGGGGPAENAQAKYPWELARDFGLFILSAWLVYRPRSPLALDNALFPRSSPARSADTRRQNAAMAQRKSKAARNAERLAASEQAKAVLLEQQRRERRRRTYVVTAVVAVVLTLLLGIGYAVQSSRDTTGQATTPPAGAVDSYALPLGKSSAPVTVTVYEDFMCPYCGEFEKASRDTLHQYAADGDVQVQYRVLSFLDRASDGSDYSTRSMNALGAVLDTAGPEVASKFHDLLYEQQPQENTKGLSDDELIALAVQAGAKESAVAGPIRDLKFEQWVKNATDQSTKDGVSATPTVRVDGTTIDYQTIDELVTKMDAAIQAGLRS</sequence>
<reference evidence="13 14" key="1">
    <citation type="submission" date="2020-08" db="EMBL/GenBank/DDBJ databases">
        <title>Genome sequence of Nocardioides mesophilus KACC 16243T.</title>
        <authorList>
            <person name="Hyun D.-W."/>
            <person name="Bae J.-W."/>
        </authorList>
    </citation>
    <scope>NUCLEOTIDE SEQUENCE [LARGE SCALE GENOMIC DNA]</scope>
    <source>
        <strain evidence="13 14">KACC 16243</strain>
    </source>
</reference>
<dbReference type="KEGG" id="nmes:H9L09_03025"/>
<gene>
    <name evidence="13" type="ORF">H9L09_03025</name>
</gene>
<keyword evidence="6" id="KW-0560">Oxidoreductase</keyword>
<evidence type="ECO:0000256" key="4">
    <source>
        <dbReference type="ARBA" id="ARBA00022729"/>
    </source>
</evidence>
<evidence type="ECO:0000313" key="13">
    <source>
        <dbReference type="EMBL" id="QNN53440.1"/>
    </source>
</evidence>
<keyword evidence="5 10" id="KW-1133">Transmembrane helix</keyword>
<keyword evidence="4" id="KW-0732">Signal</keyword>
<evidence type="ECO:0000256" key="10">
    <source>
        <dbReference type="SAM" id="Phobius"/>
    </source>
</evidence>
<evidence type="ECO:0000256" key="3">
    <source>
        <dbReference type="ARBA" id="ARBA00022692"/>
    </source>
</evidence>
<dbReference type="Gene3D" id="3.40.30.10">
    <property type="entry name" value="Glutaredoxin"/>
    <property type="match status" value="1"/>
</dbReference>
<name>A0A7G9RCW5_9ACTN</name>
<proteinExistence type="inferred from homology"/>
<comment type="subcellular location">
    <subcellularLocation>
        <location evidence="1">Membrane</location>
        <topology evidence="1">Multi-pass membrane protein</topology>
    </subcellularLocation>
</comment>